<dbReference type="Proteomes" id="UP001430953">
    <property type="component" value="Unassembled WGS sequence"/>
</dbReference>
<dbReference type="AlphaFoldDB" id="A0AAW2EQM5"/>
<proteinExistence type="predicted"/>
<comment type="caution">
    <text evidence="1">The sequence shown here is derived from an EMBL/GenBank/DDBJ whole genome shotgun (WGS) entry which is preliminary data.</text>
</comment>
<evidence type="ECO:0000313" key="2">
    <source>
        <dbReference type="Proteomes" id="UP001430953"/>
    </source>
</evidence>
<dbReference type="EMBL" id="JADYXP020000019">
    <property type="protein sequence ID" value="KAL0105437.1"/>
    <property type="molecule type" value="Genomic_DNA"/>
</dbReference>
<gene>
    <name evidence="1" type="ORF">PUN28_016830</name>
</gene>
<evidence type="ECO:0000313" key="1">
    <source>
        <dbReference type="EMBL" id="KAL0105437.1"/>
    </source>
</evidence>
<name>A0AAW2EQM5_9HYME</name>
<sequence>MARARSYFERLGSRDEPGCISALIKPSLRQLSAFRYTREGPENDSLSLFPSYVYLSIQASVVSRATRSPPGSLSNNVGAIYFDFLFTRKVSVYRINI</sequence>
<organism evidence="1 2">
    <name type="scientific">Cardiocondyla obscurior</name>
    <dbReference type="NCBI Taxonomy" id="286306"/>
    <lineage>
        <taxon>Eukaryota</taxon>
        <taxon>Metazoa</taxon>
        <taxon>Ecdysozoa</taxon>
        <taxon>Arthropoda</taxon>
        <taxon>Hexapoda</taxon>
        <taxon>Insecta</taxon>
        <taxon>Pterygota</taxon>
        <taxon>Neoptera</taxon>
        <taxon>Endopterygota</taxon>
        <taxon>Hymenoptera</taxon>
        <taxon>Apocrita</taxon>
        <taxon>Aculeata</taxon>
        <taxon>Formicoidea</taxon>
        <taxon>Formicidae</taxon>
        <taxon>Myrmicinae</taxon>
        <taxon>Cardiocondyla</taxon>
    </lineage>
</organism>
<protein>
    <submittedName>
        <fullName evidence="1">Uncharacterized protein</fullName>
    </submittedName>
</protein>
<accession>A0AAW2EQM5</accession>
<keyword evidence="2" id="KW-1185">Reference proteome</keyword>
<reference evidence="1 2" key="1">
    <citation type="submission" date="2023-03" db="EMBL/GenBank/DDBJ databases">
        <title>High recombination rates correlate with genetic variation in Cardiocondyla obscurior ants.</title>
        <authorList>
            <person name="Errbii M."/>
        </authorList>
    </citation>
    <scope>NUCLEOTIDE SEQUENCE [LARGE SCALE GENOMIC DNA]</scope>
    <source>
        <strain evidence="1">Alpha-2009</strain>
        <tissue evidence="1">Whole body</tissue>
    </source>
</reference>